<evidence type="ECO:0000313" key="1">
    <source>
        <dbReference type="EMBL" id="RIA99817.1"/>
    </source>
</evidence>
<accession>A0A397TTT7</accession>
<name>A0A397TTT7_9GLOM</name>
<sequence length="50" mass="5836">MKIKKQFVNADKIAENFPDFMYTSKMINTQNILNSIKASRPIESIELPNY</sequence>
<dbReference type="Proteomes" id="UP000266673">
    <property type="component" value="Unassembled WGS sequence"/>
</dbReference>
<gene>
    <name evidence="1" type="ORF">C2G38_2237532</name>
</gene>
<organism evidence="1 2">
    <name type="scientific">Gigaspora rosea</name>
    <dbReference type="NCBI Taxonomy" id="44941"/>
    <lineage>
        <taxon>Eukaryota</taxon>
        <taxon>Fungi</taxon>
        <taxon>Fungi incertae sedis</taxon>
        <taxon>Mucoromycota</taxon>
        <taxon>Glomeromycotina</taxon>
        <taxon>Glomeromycetes</taxon>
        <taxon>Diversisporales</taxon>
        <taxon>Gigasporaceae</taxon>
        <taxon>Gigaspora</taxon>
    </lineage>
</organism>
<comment type="caution">
    <text evidence="1">The sequence shown here is derived from an EMBL/GenBank/DDBJ whole genome shotgun (WGS) entry which is preliminary data.</text>
</comment>
<evidence type="ECO:0000313" key="2">
    <source>
        <dbReference type="Proteomes" id="UP000266673"/>
    </source>
</evidence>
<dbReference type="EMBL" id="QKWP01007138">
    <property type="protein sequence ID" value="RIA99817.1"/>
    <property type="molecule type" value="Genomic_DNA"/>
</dbReference>
<keyword evidence="2" id="KW-1185">Reference proteome</keyword>
<dbReference type="AlphaFoldDB" id="A0A397TTT7"/>
<protein>
    <submittedName>
        <fullName evidence="1">Uncharacterized protein</fullName>
    </submittedName>
</protein>
<dbReference type="OrthoDB" id="2445072at2759"/>
<reference evidence="1 2" key="1">
    <citation type="submission" date="2018-06" db="EMBL/GenBank/DDBJ databases">
        <title>Comparative genomics reveals the genomic features of Rhizophagus irregularis, R. cerebriforme, R. diaphanum and Gigaspora rosea, and their symbiotic lifestyle signature.</title>
        <authorList>
            <person name="Morin E."/>
            <person name="San Clemente H."/>
            <person name="Chen E.C.H."/>
            <person name="De La Providencia I."/>
            <person name="Hainaut M."/>
            <person name="Kuo A."/>
            <person name="Kohler A."/>
            <person name="Murat C."/>
            <person name="Tang N."/>
            <person name="Roy S."/>
            <person name="Loubradou J."/>
            <person name="Henrissat B."/>
            <person name="Grigoriev I.V."/>
            <person name="Corradi N."/>
            <person name="Roux C."/>
            <person name="Martin F.M."/>
        </authorList>
    </citation>
    <scope>NUCLEOTIDE SEQUENCE [LARGE SCALE GENOMIC DNA]</scope>
    <source>
        <strain evidence="1 2">DAOM 194757</strain>
    </source>
</reference>
<proteinExistence type="predicted"/>